<evidence type="ECO:0000313" key="2">
    <source>
        <dbReference type="Proteomes" id="UP000887574"/>
    </source>
</evidence>
<accession>A0A915DPJ2</accession>
<dbReference type="Proteomes" id="UP000887574">
    <property type="component" value="Unplaced"/>
</dbReference>
<evidence type="ECO:0000313" key="3">
    <source>
        <dbReference type="WBParaSite" id="jg21557"/>
    </source>
</evidence>
<organism evidence="2 3">
    <name type="scientific">Ditylenchus dipsaci</name>
    <dbReference type="NCBI Taxonomy" id="166011"/>
    <lineage>
        <taxon>Eukaryota</taxon>
        <taxon>Metazoa</taxon>
        <taxon>Ecdysozoa</taxon>
        <taxon>Nematoda</taxon>
        <taxon>Chromadorea</taxon>
        <taxon>Rhabditida</taxon>
        <taxon>Tylenchina</taxon>
        <taxon>Tylenchomorpha</taxon>
        <taxon>Sphaerularioidea</taxon>
        <taxon>Anguinidae</taxon>
        <taxon>Anguininae</taxon>
        <taxon>Ditylenchus</taxon>
    </lineage>
</organism>
<dbReference type="WBParaSite" id="jg21557">
    <property type="protein sequence ID" value="jg21557"/>
    <property type="gene ID" value="jg21557"/>
</dbReference>
<reference evidence="3" key="1">
    <citation type="submission" date="2022-11" db="UniProtKB">
        <authorList>
            <consortium name="WormBaseParasite"/>
        </authorList>
    </citation>
    <scope>IDENTIFICATION</scope>
</reference>
<feature type="region of interest" description="Disordered" evidence="1">
    <location>
        <begin position="54"/>
        <end position="91"/>
    </location>
</feature>
<name>A0A915DPJ2_9BILA</name>
<feature type="region of interest" description="Disordered" evidence="1">
    <location>
        <begin position="255"/>
        <end position="279"/>
    </location>
</feature>
<sequence>MPHRLVNCGLGKRNKQEDSIDQRVGRLADYTQMQTVSAHFEKDINSLIGTSKTAAEETPGQQGTSSANALTNNSGSPDQCINVEDGNNTDDSQELNLEMVKHHDKKANQQLPPKSNANQDSNCPTNSSQAGNGPEQAIKQNKSRAESHNFPCLEKTMNSTCLSPDAADSAVSQTDQKNIAFDPINHKEQSASKPDMPSSWEHIATGSASNFLVNSVAPNKEGNGNNMPKISTVHEDMYKTRSLVNQKVVNAAANASKAASSKDNVKKENSKAGSCSSESVTDSNLQLLEECFQSTNGNNGLVSSSASQATTSKANNPVYAIAANAHLADLKAPVTTNSSTPITVPNPEFSSLKVDQTDNRVGSSPLVAAPKTNGYHSNNLLSFPQLPYEMTKFFPTSIGGNMNEFEKVISGWGWYTLDGVQLPCVADEILSKFPPNIPHEVAERHVMIFTPNDELVDVDSVEHFYWVVKDIHLNNLAKFYESELNNVGKGNVVLQASIHRLKQLIEAEMVKTKKQVRRLNMANKRSAISNITTVQPPSNHNTATTSASNLV</sequence>
<proteinExistence type="predicted"/>
<feature type="compositionally biased region" description="Polar residues" evidence="1">
    <location>
        <begin position="108"/>
        <end position="131"/>
    </location>
</feature>
<evidence type="ECO:0000256" key="1">
    <source>
        <dbReference type="SAM" id="MobiDB-lite"/>
    </source>
</evidence>
<protein>
    <submittedName>
        <fullName evidence="3">Uncharacterized protein</fullName>
    </submittedName>
</protein>
<keyword evidence="2" id="KW-1185">Reference proteome</keyword>
<dbReference type="AlphaFoldDB" id="A0A915DPJ2"/>
<feature type="region of interest" description="Disordered" evidence="1">
    <location>
        <begin position="104"/>
        <end position="146"/>
    </location>
</feature>
<feature type="compositionally biased region" description="Polar residues" evidence="1">
    <location>
        <begin position="54"/>
        <end position="86"/>
    </location>
</feature>